<evidence type="ECO:0000313" key="3">
    <source>
        <dbReference type="Proteomes" id="UP000598196"/>
    </source>
</evidence>
<reference evidence="2 3" key="1">
    <citation type="journal article" date="2014" name="Int. J. Syst. Evol. Microbiol.">
        <title>Complete genome sequence of Corynebacterium casei LMG S-19264T (=DSM 44701T), isolated from a smear-ripened cheese.</title>
        <authorList>
            <consortium name="US DOE Joint Genome Institute (JGI-PGF)"/>
            <person name="Walter F."/>
            <person name="Albersmeier A."/>
            <person name="Kalinowski J."/>
            <person name="Ruckert C."/>
        </authorList>
    </citation>
    <scope>NUCLEOTIDE SEQUENCE [LARGE SCALE GENOMIC DNA]</scope>
    <source>
        <strain evidence="2 3">CGMCC 1.7029</strain>
    </source>
</reference>
<evidence type="ECO:0000259" key="1">
    <source>
        <dbReference type="Pfam" id="PF06568"/>
    </source>
</evidence>
<gene>
    <name evidence="2" type="ORF">GCM10010991_18050</name>
</gene>
<sequence length="71" mass="7568">MAFVNTSRVAQAGFGEQIVALVGGVKKAMAQRAIFKQTVRELSALNDAELADLGIHRSMIVALAYEAAYGK</sequence>
<organism evidence="2 3">
    <name type="scientific">Gemmobacter aquaticus</name>
    <dbReference type="NCBI Taxonomy" id="490185"/>
    <lineage>
        <taxon>Bacteria</taxon>
        <taxon>Pseudomonadati</taxon>
        <taxon>Pseudomonadota</taxon>
        <taxon>Alphaproteobacteria</taxon>
        <taxon>Rhodobacterales</taxon>
        <taxon>Paracoccaceae</taxon>
        <taxon>Gemmobacter</taxon>
    </lineage>
</organism>
<evidence type="ECO:0000313" key="2">
    <source>
        <dbReference type="EMBL" id="GGO31652.1"/>
    </source>
</evidence>
<protein>
    <recommendedName>
        <fullName evidence="1">YjiS-like domain-containing protein</fullName>
    </recommendedName>
</protein>
<feature type="domain" description="YjiS-like" evidence="1">
    <location>
        <begin position="27"/>
        <end position="60"/>
    </location>
</feature>
<name>A0A917YL70_9RHOB</name>
<proteinExistence type="predicted"/>
<dbReference type="Pfam" id="PF06568">
    <property type="entry name" value="YjiS-like"/>
    <property type="match status" value="1"/>
</dbReference>
<comment type="caution">
    <text evidence="2">The sequence shown here is derived from an EMBL/GenBank/DDBJ whole genome shotgun (WGS) entry which is preliminary data.</text>
</comment>
<dbReference type="EMBL" id="BMLP01000002">
    <property type="protein sequence ID" value="GGO31652.1"/>
    <property type="molecule type" value="Genomic_DNA"/>
</dbReference>
<keyword evidence="3" id="KW-1185">Reference proteome</keyword>
<accession>A0A917YL70</accession>
<dbReference type="RefSeq" id="WP_188781582.1">
    <property type="nucleotide sequence ID" value="NZ_BMLP01000002.1"/>
</dbReference>
<dbReference type="InterPro" id="IPR009506">
    <property type="entry name" value="YjiS-like"/>
</dbReference>
<dbReference type="AlphaFoldDB" id="A0A917YL70"/>
<dbReference type="Proteomes" id="UP000598196">
    <property type="component" value="Unassembled WGS sequence"/>
</dbReference>